<feature type="non-terminal residue" evidence="1">
    <location>
        <position position="1"/>
    </location>
</feature>
<proteinExistence type="predicted"/>
<evidence type="ECO:0000313" key="1">
    <source>
        <dbReference type="EMBL" id="CCF38821.1"/>
    </source>
</evidence>
<organism evidence="1 2">
    <name type="scientific">Colletotrichum higginsianum (strain IMI 349063)</name>
    <name type="common">Crucifer anthracnose fungus</name>
    <dbReference type="NCBI Taxonomy" id="759273"/>
    <lineage>
        <taxon>Eukaryota</taxon>
        <taxon>Fungi</taxon>
        <taxon>Dikarya</taxon>
        <taxon>Ascomycota</taxon>
        <taxon>Pezizomycotina</taxon>
        <taxon>Sordariomycetes</taxon>
        <taxon>Hypocreomycetidae</taxon>
        <taxon>Glomerellales</taxon>
        <taxon>Glomerellaceae</taxon>
        <taxon>Colletotrichum</taxon>
        <taxon>Colletotrichum destructivum species complex</taxon>
    </lineage>
</organism>
<dbReference type="EMBL" id="CACQ02003174">
    <property type="protein sequence ID" value="CCF38821.1"/>
    <property type="molecule type" value="Genomic_DNA"/>
</dbReference>
<dbReference type="HOGENOM" id="CLU_2446595_0_0_1"/>
<accession>H1VF18</accession>
<gene>
    <name evidence="1" type="ORF">CH063_09813</name>
</gene>
<reference evidence="2" key="1">
    <citation type="journal article" date="2012" name="Nat. Genet.">
        <title>Lifestyle transitions in plant pathogenic Colletotrichum fungi deciphered by genome and transcriptome analyses.</title>
        <authorList>
            <person name="O'Connell R.J."/>
            <person name="Thon M.R."/>
            <person name="Hacquard S."/>
            <person name="Amyotte S.G."/>
            <person name="Kleemann J."/>
            <person name="Torres M.F."/>
            <person name="Damm U."/>
            <person name="Buiate E.A."/>
            <person name="Epstein L."/>
            <person name="Alkan N."/>
            <person name="Altmueller J."/>
            <person name="Alvarado-Balderrama L."/>
            <person name="Bauser C.A."/>
            <person name="Becker C."/>
            <person name="Birren B.W."/>
            <person name="Chen Z."/>
            <person name="Choi J."/>
            <person name="Crouch J.A."/>
            <person name="Duvick J.P."/>
            <person name="Farman M.A."/>
            <person name="Gan P."/>
            <person name="Heiman D."/>
            <person name="Henrissat B."/>
            <person name="Howard R.J."/>
            <person name="Kabbage M."/>
            <person name="Koch C."/>
            <person name="Kracher B."/>
            <person name="Kubo Y."/>
            <person name="Law A.D."/>
            <person name="Lebrun M.-H."/>
            <person name="Lee Y.-H."/>
            <person name="Miyara I."/>
            <person name="Moore N."/>
            <person name="Neumann U."/>
            <person name="Nordstroem K."/>
            <person name="Panaccione D.G."/>
            <person name="Panstruga R."/>
            <person name="Place M."/>
            <person name="Proctor R.H."/>
            <person name="Prusky D."/>
            <person name="Rech G."/>
            <person name="Reinhardt R."/>
            <person name="Rollins J.A."/>
            <person name="Rounsley S."/>
            <person name="Schardl C.L."/>
            <person name="Schwartz D.C."/>
            <person name="Shenoy N."/>
            <person name="Shirasu K."/>
            <person name="Sikhakolli U.R."/>
            <person name="Stueber K."/>
            <person name="Sukno S.A."/>
            <person name="Sweigard J.A."/>
            <person name="Takano Y."/>
            <person name="Takahara H."/>
            <person name="Trail F."/>
            <person name="van der Does H.C."/>
            <person name="Voll L.M."/>
            <person name="Will I."/>
            <person name="Young S."/>
            <person name="Zeng Q."/>
            <person name="Zhang J."/>
            <person name="Zhou S."/>
            <person name="Dickman M.B."/>
            <person name="Schulze-Lefert P."/>
            <person name="Ver Loren van Themaat E."/>
            <person name="Ma L.-J."/>
            <person name="Vaillancourt L.J."/>
        </authorList>
    </citation>
    <scope>NUCLEOTIDE SEQUENCE [LARGE SCALE GENOMIC DNA]</scope>
    <source>
        <strain evidence="2">IMI 349063</strain>
    </source>
</reference>
<name>H1VF18_COLHI</name>
<sequence length="90" mass="9818">THNNCNHHPPCGASCLQHGGECIFTTYAAVFRLPASMGLGATYNYELCLDLSTCLRHSSGCKLSCGFGSLSVQMAQVFRSRNPPLNRRLQ</sequence>
<evidence type="ECO:0000313" key="2">
    <source>
        <dbReference type="Proteomes" id="UP000007174"/>
    </source>
</evidence>
<protein>
    <submittedName>
        <fullName evidence="1">Uncharacterized protein</fullName>
    </submittedName>
</protein>
<dbReference type="Proteomes" id="UP000007174">
    <property type="component" value="Unassembled WGS sequence"/>
</dbReference>
<dbReference type="AlphaFoldDB" id="H1VF18"/>